<evidence type="ECO:0000256" key="3">
    <source>
        <dbReference type="ARBA" id="ARBA00022576"/>
    </source>
</evidence>
<keyword evidence="6" id="KW-0808">Transferase</keyword>
<dbReference type="Proteomes" id="UP000322080">
    <property type="component" value="Unassembled WGS sequence"/>
</dbReference>
<comment type="caution">
    <text evidence="6">The sequence shown here is derived from an EMBL/GenBank/DDBJ whole genome shotgun (WGS) entry which is preliminary data.</text>
</comment>
<dbReference type="InterPro" id="IPR015424">
    <property type="entry name" value="PyrdxlP-dep_Trfase"/>
</dbReference>
<dbReference type="AlphaFoldDB" id="A0A5D0RRM1"/>
<sequence>MSNLFYQSRQPRPFLDRGEGIYLFDQSGKRYIDGSSGAMVSNIGHSNPRVLAAMKAQMDRATFGYRLHFRTEASEDLAARTAALMPAGLDRVFFVSGGSEAVESAIKLARQYAITQGEASRWKVISRFPSYHGCTLGALALTGYDPLARPFDPMMRDMPKIAAPTCYLDRDNLTDDERGLKYAELLRAEIEAQGPETVLAFIMEPVGGASTGALVAPDSYYGRIREICDEYGILLIHDEVMTGAGRTGKFLAAEHWGIAPDIVALSKGFAAGYAPLGAMVARHDIVDAVLDAGGFLHGFTYAGNPLACAAGLAVLDEVERAGLVANAGAMGEVLKARLIGLMERYPFIGDVRGKGLLLAFEMVSDRDSMEPLPKGLNAHSRLVDIAYDMGLIIYSRRTRGGIEGDHFLICPPLIVTEAQVDEIMDLLTAALDAFADEAGLPREGTA</sequence>
<comment type="similarity">
    <text evidence="2 5">Belongs to the class-III pyridoxal-phosphate-dependent aminotransferase family.</text>
</comment>
<dbReference type="Gene3D" id="3.40.640.10">
    <property type="entry name" value="Type I PLP-dependent aspartate aminotransferase-like (Major domain)"/>
    <property type="match status" value="1"/>
</dbReference>
<gene>
    <name evidence="6" type="ORF">FVF75_03035</name>
</gene>
<dbReference type="Pfam" id="PF00202">
    <property type="entry name" value="Aminotran_3"/>
    <property type="match status" value="1"/>
</dbReference>
<proteinExistence type="inferred from homology"/>
<evidence type="ECO:0000313" key="7">
    <source>
        <dbReference type="Proteomes" id="UP000322080"/>
    </source>
</evidence>
<comment type="cofactor">
    <cofactor evidence="1">
        <name>pyridoxal 5'-phosphate</name>
        <dbReference type="ChEBI" id="CHEBI:597326"/>
    </cofactor>
</comment>
<evidence type="ECO:0000256" key="1">
    <source>
        <dbReference type="ARBA" id="ARBA00001933"/>
    </source>
</evidence>
<dbReference type="PROSITE" id="PS00600">
    <property type="entry name" value="AA_TRANSFER_CLASS_3"/>
    <property type="match status" value="1"/>
</dbReference>
<dbReference type="InterPro" id="IPR015421">
    <property type="entry name" value="PyrdxlP-dep_Trfase_major"/>
</dbReference>
<evidence type="ECO:0000256" key="4">
    <source>
        <dbReference type="ARBA" id="ARBA00022898"/>
    </source>
</evidence>
<dbReference type="InterPro" id="IPR049704">
    <property type="entry name" value="Aminotrans_3_PPA_site"/>
</dbReference>
<dbReference type="InterPro" id="IPR015422">
    <property type="entry name" value="PyrdxlP-dep_Trfase_small"/>
</dbReference>
<keyword evidence="4 5" id="KW-0663">Pyridoxal phosphate</keyword>
<name>A0A5D0RRM1_9RHOB</name>
<dbReference type="SUPFAM" id="SSF53383">
    <property type="entry name" value="PLP-dependent transferases"/>
    <property type="match status" value="1"/>
</dbReference>
<dbReference type="PANTHER" id="PTHR43094">
    <property type="entry name" value="AMINOTRANSFERASE"/>
    <property type="match status" value="1"/>
</dbReference>
<evidence type="ECO:0000313" key="6">
    <source>
        <dbReference type="EMBL" id="TYB83171.1"/>
    </source>
</evidence>
<dbReference type="GO" id="GO:0030170">
    <property type="term" value="F:pyridoxal phosphate binding"/>
    <property type="evidence" value="ECO:0007669"/>
    <property type="project" value="InterPro"/>
</dbReference>
<protein>
    <submittedName>
        <fullName evidence="6">Aspartate aminotransferase family protein</fullName>
    </submittedName>
</protein>
<keyword evidence="7" id="KW-1185">Reference proteome</keyword>
<dbReference type="RefSeq" id="WP_148376261.1">
    <property type="nucleotide sequence ID" value="NZ_VSIY01000003.1"/>
</dbReference>
<dbReference type="GO" id="GO:0008483">
    <property type="term" value="F:transaminase activity"/>
    <property type="evidence" value="ECO:0007669"/>
    <property type="project" value="UniProtKB-KW"/>
</dbReference>
<organism evidence="6 7">
    <name type="scientific">Maritimibacter fusiformis</name>
    <dbReference type="NCBI Taxonomy" id="2603819"/>
    <lineage>
        <taxon>Bacteria</taxon>
        <taxon>Pseudomonadati</taxon>
        <taxon>Pseudomonadota</taxon>
        <taxon>Alphaproteobacteria</taxon>
        <taxon>Rhodobacterales</taxon>
        <taxon>Roseobacteraceae</taxon>
        <taxon>Maritimibacter</taxon>
    </lineage>
</organism>
<evidence type="ECO:0000256" key="5">
    <source>
        <dbReference type="RuleBase" id="RU003560"/>
    </source>
</evidence>
<reference evidence="6 7" key="1">
    <citation type="submission" date="2019-08" db="EMBL/GenBank/DDBJ databases">
        <title>Identification of a novel species of the genus Boseongicola.</title>
        <authorList>
            <person name="Zhang X.-Q."/>
        </authorList>
    </citation>
    <scope>NUCLEOTIDE SEQUENCE [LARGE SCALE GENOMIC DNA]</scope>
    <source>
        <strain evidence="6 7">HY14</strain>
    </source>
</reference>
<dbReference type="InterPro" id="IPR005814">
    <property type="entry name" value="Aminotrans_3"/>
</dbReference>
<dbReference type="EMBL" id="VSIY01000003">
    <property type="protein sequence ID" value="TYB83171.1"/>
    <property type="molecule type" value="Genomic_DNA"/>
</dbReference>
<dbReference type="Gene3D" id="3.90.1150.10">
    <property type="entry name" value="Aspartate Aminotransferase, domain 1"/>
    <property type="match status" value="1"/>
</dbReference>
<evidence type="ECO:0000256" key="2">
    <source>
        <dbReference type="ARBA" id="ARBA00008954"/>
    </source>
</evidence>
<keyword evidence="3 6" id="KW-0032">Aminotransferase</keyword>
<accession>A0A5D0RRM1</accession>
<dbReference type="PANTHER" id="PTHR43094:SF1">
    <property type="entry name" value="AMINOTRANSFERASE CLASS-III"/>
    <property type="match status" value="1"/>
</dbReference>
<dbReference type="CDD" id="cd00610">
    <property type="entry name" value="OAT_like"/>
    <property type="match status" value="1"/>
</dbReference>
<dbReference type="FunFam" id="3.40.640.10:FF:000004">
    <property type="entry name" value="Acetylornithine aminotransferase"/>
    <property type="match status" value="1"/>
</dbReference>